<dbReference type="SUPFAM" id="SSF54637">
    <property type="entry name" value="Thioesterase/thiol ester dehydrase-isomerase"/>
    <property type="match status" value="1"/>
</dbReference>
<gene>
    <name evidence="1" type="ORF">SAMN05216207_1007104</name>
</gene>
<dbReference type="PANTHER" id="PTHR31793">
    <property type="entry name" value="4-HYDROXYBENZOYL-COA THIOESTERASE FAMILY MEMBER"/>
    <property type="match status" value="1"/>
</dbReference>
<dbReference type="Proteomes" id="UP000199614">
    <property type="component" value="Unassembled WGS sequence"/>
</dbReference>
<dbReference type="Gene3D" id="3.10.129.10">
    <property type="entry name" value="Hotdog Thioesterase"/>
    <property type="match status" value="1"/>
</dbReference>
<evidence type="ECO:0000313" key="2">
    <source>
        <dbReference type="Proteomes" id="UP000199614"/>
    </source>
</evidence>
<name>A0A1I4W1R5_PSUAM</name>
<organism evidence="1 2">
    <name type="scientific">Pseudonocardia ammonioxydans</name>
    <dbReference type="NCBI Taxonomy" id="260086"/>
    <lineage>
        <taxon>Bacteria</taxon>
        <taxon>Bacillati</taxon>
        <taxon>Actinomycetota</taxon>
        <taxon>Actinomycetes</taxon>
        <taxon>Pseudonocardiales</taxon>
        <taxon>Pseudonocardiaceae</taxon>
        <taxon>Pseudonocardia</taxon>
    </lineage>
</organism>
<reference evidence="1 2" key="1">
    <citation type="submission" date="2016-10" db="EMBL/GenBank/DDBJ databases">
        <authorList>
            <person name="de Groot N.N."/>
        </authorList>
    </citation>
    <scope>NUCLEOTIDE SEQUENCE [LARGE SCALE GENOMIC DNA]</scope>
    <source>
        <strain evidence="1 2">CGMCC 4.1877</strain>
    </source>
</reference>
<dbReference type="EMBL" id="FOUY01000007">
    <property type="protein sequence ID" value="SFN07049.1"/>
    <property type="molecule type" value="Genomic_DNA"/>
</dbReference>
<dbReference type="AlphaFoldDB" id="A0A1I4W1R5"/>
<accession>A0A1I4W1R5</accession>
<keyword evidence="1" id="KW-0378">Hydrolase</keyword>
<evidence type="ECO:0000313" key="1">
    <source>
        <dbReference type="EMBL" id="SFN07049.1"/>
    </source>
</evidence>
<sequence length="154" mass="16843">MNAAQPARYVVRIAVRSYEMDVNGHVNHAVYHQYAEHARMEHIRATGLTQHALAEHGLTVVLLSTTVHFRAELRHGEEIDVDSEIAFSDRKPFTMRHRIVRVADGDGAPANHLAAEAECTMGVLDTTTRRLVADPFGRLAAAATTPELLGAGPS</sequence>
<dbReference type="InterPro" id="IPR029069">
    <property type="entry name" value="HotDog_dom_sf"/>
</dbReference>
<dbReference type="RefSeq" id="WP_093340384.1">
    <property type="nucleotide sequence ID" value="NZ_FOUY01000007.1"/>
</dbReference>
<proteinExistence type="predicted"/>
<dbReference type="CDD" id="cd00586">
    <property type="entry name" value="4HBT"/>
    <property type="match status" value="1"/>
</dbReference>
<dbReference type="PANTHER" id="PTHR31793:SF24">
    <property type="entry name" value="LONG-CHAIN ACYL-COA THIOESTERASE FADM"/>
    <property type="match status" value="1"/>
</dbReference>
<dbReference type="Pfam" id="PF13279">
    <property type="entry name" value="4HBT_2"/>
    <property type="match status" value="1"/>
</dbReference>
<dbReference type="OrthoDB" id="3683044at2"/>
<keyword evidence="2" id="KW-1185">Reference proteome</keyword>
<dbReference type="STRING" id="260086.SAMN05216207_1007104"/>
<dbReference type="GO" id="GO:0047617">
    <property type="term" value="F:fatty acyl-CoA hydrolase activity"/>
    <property type="evidence" value="ECO:0007669"/>
    <property type="project" value="TreeGrafter"/>
</dbReference>
<protein>
    <submittedName>
        <fullName evidence="1">Acyl-CoA thioester hydrolase</fullName>
    </submittedName>
</protein>
<dbReference type="InterPro" id="IPR050563">
    <property type="entry name" value="4-hydroxybenzoyl-CoA_TE"/>
</dbReference>